<dbReference type="Proteomes" id="UP000472676">
    <property type="component" value="Unassembled WGS sequence"/>
</dbReference>
<comment type="caution">
    <text evidence="2">The sequence shown here is derived from an EMBL/GenBank/DDBJ whole genome shotgun (WGS) entry which is preliminary data.</text>
</comment>
<dbReference type="SUPFAM" id="SSF53807">
    <property type="entry name" value="Helical backbone' metal receptor"/>
    <property type="match status" value="1"/>
</dbReference>
<proteinExistence type="predicted"/>
<evidence type="ECO:0000256" key="1">
    <source>
        <dbReference type="SAM" id="SignalP"/>
    </source>
</evidence>
<dbReference type="CDD" id="cd01145">
    <property type="entry name" value="TroA_c"/>
    <property type="match status" value="1"/>
</dbReference>
<dbReference type="GO" id="GO:0046872">
    <property type="term" value="F:metal ion binding"/>
    <property type="evidence" value="ECO:0007669"/>
    <property type="project" value="InterPro"/>
</dbReference>
<dbReference type="GO" id="GO:0030001">
    <property type="term" value="P:metal ion transport"/>
    <property type="evidence" value="ECO:0007669"/>
    <property type="project" value="InterPro"/>
</dbReference>
<dbReference type="PANTHER" id="PTHR42953">
    <property type="entry name" value="HIGH-AFFINITY ZINC UPTAKE SYSTEM PROTEIN ZNUA-RELATED"/>
    <property type="match status" value="1"/>
</dbReference>
<keyword evidence="1" id="KW-0732">Signal</keyword>
<reference evidence="2 3" key="1">
    <citation type="journal article" date="2014" name="Int. J. Syst. Evol. Microbiol.">
        <title>Solimonas terrae sp. nov., isolated from soil.</title>
        <authorList>
            <person name="Kim S.J."/>
            <person name="Moon J.Y."/>
            <person name="Weon H.Y."/>
            <person name="Ahn J.H."/>
            <person name="Chen W.M."/>
            <person name="Kwon S.W."/>
        </authorList>
    </citation>
    <scope>NUCLEOTIDE SEQUENCE [LARGE SCALE GENOMIC DNA]</scope>
    <source>
        <strain evidence="2 3">KIS83-12</strain>
    </source>
</reference>
<dbReference type="EMBL" id="JAAMOW010000007">
    <property type="protein sequence ID" value="NGY05869.1"/>
    <property type="molecule type" value="Genomic_DNA"/>
</dbReference>
<dbReference type="InterPro" id="IPR006127">
    <property type="entry name" value="ZnuA-like"/>
</dbReference>
<feature type="chain" id="PRO_5026949969" evidence="1">
    <location>
        <begin position="23"/>
        <end position="306"/>
    </location>
</feature>
<dbReference type="AlphaFoldDB" id="A0A6M2BV40"/>
<dbReference type="RefSeq" id="WP_166258228.1">
    <property type="nucleotide sequence ID" value="NZ_JAAMOW010000007.1"/>
</dbReference>
<keyword evidence="3" id="KW-1185">Reference proteome</keyword>
<sequence>MKPYLIVAALGLGAVFSQTASAAALKVFTCEPEWGALLQELGGDHLDVYVATSALQDVHKIQPRPSLIAKYRQADLVVCTGSELEIGWLPPLAEKGNNPRVIPGAAGYFEASRYVHMLEVPEKLDRSEGDVHPFGNPHIQTSPENIGLVAKPLADKLAELDPADKADYAQRYASFDTRWQAAMAKWTAEAAPLKGVAVVSAHKGWVYMYHWLGMTEVATLEPKPGIPPSGADLENVLATLKRTPAKMVVYAAYQDPRPVGWMEEHSGLPGARLPFSPGGLKGTDDLFGFYDVTIQQLLNALNGKSS</sequence>
<dbReference type="Pfam" id="PF01297">
    <property type="entry name" value="ZnuA"/>
    <property type="match status" value="1"/>
</dbReference>
<evidence type="ECO:0000313" key="3">
    <source>
        <dbReference type="Proteomes" id="UP000472676"/>
    </source>
</evidence>
<organism evidence="2 3">
    <name type="scientific">Solimonas terrae</name>
    <dbReference type="NCBI Taxonomy" id="1396819"/>
    <lineage>
        <taxon>Bacteria</taxon>
        <taxon>Pseudomonadati</taxon>
        <taxon>Pseudomonadota</taxon>
        <taxon>Gammaproteobacteria</taxon>
        <taxon>Nevskiales</taxon>
        <taxon>Nevskiaceae</taxon>
        <taxon>Solimonas</taxon>
    </lineage>
</organism>
<name>A0A6M2BV40_9GAMM</name>
<dbReference type="Gene3D" id="3.40.50.1980">
    <property type="entry name" value="Nitrogenase molybdenum iron protein domain"/>
    <property type="match status" value="2"/>
</dbReference>
<gene>
    <name evidence="2" type="ORF">G7Y85_13935</name>
</gene>
<feature type="signal peptide" evidence="1">
    <location>
        <begin position="1"/>
        <end position="22"/>
    </location>
</feature>
<dbReference type="InterPro" id="IPR050492">
    <property type="entry name" value="Bact_metal-bind_prot9"/>
</dbReference>
<protein>
    <submittedName>
        <fullName evidence="2">Zinc ABC transporter solute-binding protein</fullName>
    </submittedName>
</protein>
<accession>A0A6M2BV40</accession>
<evidence type="ECO:0000313" key="2">
    <source>
        <dbReference type="EMBL" id="NGY05869.1"/>
    </source>
</evidence>
<dbReference type="PANTHER" id="PTHR42953:SF2">
    <property type="entry name" value="ADHESION PROTEIN"/>
    <property type="match status" value="1"/>
</dbReference>